<dbReference type="PANTHER" id="PTHR31260">
    <property type="entry name" value="CYSTATIN/MONELLIN SUPERFAMILY PROTEIN"/>
    <property type="match status" value="1"/>
</dbReference>
<proteinExistence type="predicted"/>
<evidence type="ECO:0000313" key="2">
    <source>
        <dbReference type="Proteomes" id="UP000029121"/>
    </source>
</evidence>
<dbReference type="KEGG" id="crb:17880720"/>
<sequence>MDDYIMEQLVFWTQVGKSDGFDVEHLMDTKPSSCSLSTRKFEDNDDYPTMIVLPARLGIHKYNMIQGTNLQLSSIEKLNKRSSVVCCCYYITLVAKDPASGGSLVSFQTKFVDEGFDIKELTCPIARLKYGPRDNSEEEEPEDDCYQLKLPDEWPSEDVFNNKKRFYVMKKSELRKYDWVRLYMEISFYNANMILKNLDLSKLVIMKVAVETEENVEPPSERLKARNAVFYIRYRYHPNKAHGNKLPRDRVAIVKRTIDKNTGSLTLQFDGRLSKTLL</sequence>
<dbReference type="Pfam" id="PF04776">
    <property type="entry name" value="protein_MS5"/>
    <property type="match status" value="1"/>
</dbReference>
<keyword evidence="2" id="KW-1185">Reference proteome</keyword>
<reference evidence="2" key="1">
    <citation type="journal article" date="2013" name="Nat. Genet.">
        <title>The Capsella rubella genome and the genomic consequences of rapid mating system evolution.</title>
        <authorList>
            <person name="Slotte T."/>
            <person name="Hazzouri K.M."/>
            <person name="Agren J.A."/>
            <person name="Koenig D."/>
            <person name="Maumus F."/>
            <person name="Guo Y.L."/>
            <person name="Steige K."/>
            <person name="Platts A.E."/>
            <person name="Escobar J.S."/>
            <person name="Newman L.K."/>
            <person name="Wang W."/>
            <person name="Mandakova T."/>
            <person name="Vello E."/>
            <person name="Smith L.M."/>
            <person name="Henz S.R."/>
            <person name="Steffen J."/>
            <person name="Takuno S."/>
            <person name="Brandvain Y."/>
            <person name="Coop G."/>
            <person name="Andolfatto P."/>
            <person name="Hu T.T."/>
            <person name="Blanchette M."/>
            <person name="Clark R.M."/>
            <person name="Quesneville H."/>
            <person name="Nordborg M."/>
            <person name="Gaut B.S."/>
            <person name="Lysak M.A."/>
            <person name="Jenkins J."/>
            <person name="Grimwood J."/>
            <person name="Chapman J."/>
            <person name="Prochnik S."/>
            <person name="Shu S."/>
            <person name="Rokhsar D."/>
            <person name="Schmutz J."/>
            <person name="Weigel D."/>
            <person name="Wright S.I."/>
        </authorList>
    </citation>
    <scope>NUCLEOTIDE SEQUENCE [LARGE SCALE GENOMIC DNA]</scope>
    <source>
        <strain evidence="2">cv. Monte Gargano</strain>
    </source>
</reference>
<dbReference type="PANTHER" id="PTHR31260:SF65">
    <property type="entry name" value="BNAANNG28850D PROTEIN"/>
    <property type="match status" value="1"/>
</dbReference>
<protein>
    <submittedName>
        <fullName evidence="1">Uncharacterized protein</fullName>
    </submittedName>
</protein>
<evidence type="ECO:0000313" key="1">
    <source>
        <dbReference type="EMBL" id="EOA17180.1"/>
    </source>
</evidence>
<dbReference type="AlphaFoldDB" id="R0GXY7"/>
<dbReference type="InterPro" id="IPR006462">
    <property type="entry name" value="MS5"/>
</dbReference>
<gene>
    <name evidence="1" type="ORF">CARUB_v10005451mg</name>
</gene>
<dbReference type="Proteomes" id="UP000029121">
    <property type="component" value="Unassembled WGS sequence"/>
</dbReference>
<dbReference type="NCBIfam" id="TIGR01572">
    <property type="entry name" value="A_thl_para_3677"/>
    <property type="match status" value="1"/>
</dbReference>
<accession>R0GXY7</accession>
<name>R0GXY7_9BRAS</name>
<dbReference type="EMBL" id="KB870811">
    <property type="protein sequence ID" value="EOA17180.1"/>
    <property type="molecule type" value="Genomic_DNA"/>
</dbReference>
<organism evidence="1 2">
    <name type="scientific">Capsella rubella</name>
    <dbReference type="NCBI Taxonomy" id="81985"/>
    <lineage>
        <taxon>Eukaryota</taxon>
        <taxon>Viridiplantae</taxon>
        <taxon>Streptophyta</taxon>
        <taxon>Embryophyta</taxon>
        <taxon>Tracheophyta</taxon>
        <taxon>Spermatophyta</taxon>
        <taxon>Magnoliopsida</taxon>
        <taxon>eudicotyledons</taxon>
        <taxon>Gunneridae</taxon>
        <taxon>Pentapetalae</taxon>
        <taxon>rosids</taxon>
        <taxon>malvids</taxon>
        <taxon>Brassicales</taxon>
        <taxon>Brassicaceae</taxon>
        <taxon>Camelineae</taxon>
        <taxon>Capsella</taxon>
    </lineage>
</organism>
<dbReference type="OrthoDB" id="1107319at2759"/>